<evidence type="ECO:0000256" key="1">
    <source>
        <dbReference type="ARBA" id="ARBA00022741"/>
    </source>
</evidence>
<proteinExistence type="predicted"/>
<dbReference type="GO" id="GO:0005886">
    <property type="term" value="C:plasma membrane"/>
    <property type="evidence" value="ECO:0007669"/>
    <property type="project" value="TreeGrafter"/>
</dbReference>
<dbReference type="EMBL" id="BTGU01004436">
    <property type="protein sequence ID" value="GMN27104.1"/>
    <property type="molecule type" value="Genomic_DNA"/>
</dbReference>
<dbReference type="Pfam" id="PF00069">
    <property type="entry name" value="Pkinase"/>
    <property type="match status" value="1"/>
</dbReference>
<evidence type="ECO:0000313" key="4">
    <source>
        <dbReference type="EMBL" id="GMN27104.1"/>
    </source>
</evidence>
<sequence>MGIVIQSGPFQQLKNATGNFQWLIYKGWNYTLYKGNHEDREISVKSFQRNRYSTLDRIANEVAIASRMSNHKNVLKFMGCCQETELPFLIYEFPANGNLESYIYTKNQQLQLPWDSRLRIATGIENAVAYLHHGLTIIHRNITPENVFLDQNNVVKLFDFQDALVVIPEDETDVDTMVCGTCWYLAPEVAMYGRQTEKYDVYSFGVLLSAVLTQKRFHDLLSWHREISNKHCLDSWLQSEHDFWEEIVPKYCEIYGQEESRAQVLECVKVVQSCIKENPDERPDMIEVGKALRLIKTI</sequence>
<keyword evidence="1" id="KW-0547">Nucleotide-binding</keyword>
<dbReference type="GO" id="GO:0004674">
    <property type="term" value="F:protein serine/threonine kinase activity"/>
    <property type="evidence" value="ECO:0007669"/>
    <property type="project" value="TreeGrafter"/>
</dbReference>
<organism evidence="4 6">
    <name type="scientific">Ficus carica</name>
    <name type="common">Common fig</name>
    <dbReference type="NCBI Taxonomy" id="3494"/>
    <lineage>
        <taxon>Eukaryota</taxon>
        <taxon>Viridiplantae</taxon>
        <taxon>Streptophyta</taxon>
        <taxon>Embryophyta</taxon>
        <taxon>Tracheophyta</taxon>
        <taxon>Spermatophyta</taxon>
        <taxon>Magnoliopsida</taxon>
        <taxon>eudicotyledons</taxon>
        <taxon>Gunneridae</taxon>
        <taxon>Pentapetalae</taxon>
        <taxon>rosids</taxon>
        <taxon>fabids</taxon>
        <taxon>Rosales</taxon>
        <taxon>Moraceae</taxon>
        <taxon>Ficeae</taxon>
        <taxon>Ficus</taxon>
    </lineage>
</organism>
<comment type="caution">
    <text evidence="4">The sequence shown here is derived from an EMBL/GenBank/DDBJ whole genome shotgun (WGS) entry which is preliminary data.</text>
</comment>
<dbReference type="Gene3D" id="1.10.510.10">
    <property type="entry name" value="Transferase(Phosphotransferase) domain 1"/>
    <property type="match status" value="1"/>
</dbReference>
<dbReference type="GO" id="GO:0005524">
    <property type="term" value="F:ATP binding"/>
    <property type="evidence" value="ECO:0007669"/>
    <property type="project" value="UniProtKB-KW"/>
</dbReference>
<dbReference type="SUPFAM" id="SSF56112">
    <property type="entry name" value="Protein kinase-like (PK-like)"/>
    <property type="match status" value="1"/>
</dbReference>
<feature type="domain" description="Protein kinase" evidence="3">
    <location>
        <begin position="1"/>
        <end position="295"/>
    </location>
</feature>
<dbReference type="PANTHER" id="PTHR27005">
    <property type="entry name" value="WALL-ASSOCIATED RECEPTOR KINASE-LIKE 21"/>
    <property type="match status" value="1"/>
</dbReference>
<dbReference type="AlphaFoldDB" id="A0AA87YZJ6"/>
<dbReference type="InterPro" id="IPR011009">
    <property type="entry name" value="Kinase-like_dom_sf"/>
</dbReference>
<dbReference type="Proteomes" id="UP001187192">
    <property type="component" value="Unassembled WGS sequence"/>
</dbReference>
<evidence type="ECO:0000313" key="5">
    <source>
        <dbReference type="EMBL" id="GMN27118.1"/>
    </source>
</evidence>
<dbReference type="PANTHER" id="PTHR27005:SF522">
    <property type="entry name" value="NON-FUNCTIONAL PSEUDOKINASE ZED1-LIKE"/>
    <property type="match status" value="1"/>
</dbReference>
<protein>
    <recommendedName>
        <fullName evidence="3">Protein kinase domain-containing protein</fullName>
    </recommendedName>
</protein>
<dbReference type="EMBL" id="BTGU01004437">
    <property type="protein sequence ID" value="GMN27118.1"/>
    <property type="molecule type" value="Genomic_DNA"/>
</dbReference>
<gene>
    <name evidence="4" type="ORF">TIFTF001_046112</name>
    <name evidence="5" type="ORF">TIFTF001_046114</name>
</gene>
<dbReference type="GO" id="GO:0007166">
    <property type="term" value="P:cell surface receptor signaling pathway"/>
    <property type="evidence" value="ECO:0007669"/>
    <property type="project" value="InterPro"/>
</dbReference>
<evidence type="ECO:0000259" key="3">
    <source>
        <dbReference type="PROSITE" id="PS50011"/>
    </source>
</evidence>
<dbReference type="InterPro" id="IPR000719">
    <property type="entry name" value="Prot_kinase_dom"/>
</dbReference>
<accession>A0AA87YZJ6</accession>
<dbReference type="InterPro" id="IPR045274">
    <property type="entry name" value="WAK-like"/>
</dbReference>
<evidence type="ECO:0000256" key="2">
    <source>
        <dbReference type="ARBA" id="ARBA00022840"/>
    </source>
</evidence>
<keyword evidence="2" id="KW-0067">ATP-binding</keyword>
<dbReference type="Gene3D" id="3.30.200.20">
    <property type="entry name" value="Phosphorylase Kinase, domain 1"/>
    <property type="match status" value="1"/>
</dbReference>
<name>A0AA87YZJ6_FICCA</name>
<reference evidence="4" key="1">
    <citation type="submission" date="2023-07" db="EMBL/GenBank/DDBJ databases">
        <title>draft genome sequence of fig (Ficus carica).</title>
        <authorList>
            <person name="Takahashi T."/>
            <person name="Nishimura K."/>
        </authorList>
    </citation>
    <scope>NUCLEOTIDE SEQUENCE</scope>
</reference>
<dbReference type="PROSITE" id="PS50011">
    <property type="entry name" value="PROTEIN_KINASE_DOM"/>
    <property type="match status" value="1"/>
</dbReference>
<keyword evidence="6" id="KW-1185">Reference proteome</keyword>
<evidence type="ECO:0000313" key="6">
    <source>
        <dbReference type="Proteomes" id="UP001187192"/>
    </source>
</evidence>